<geneLocation type="mitochondrion" evidence="1"/>
<dbReference type="GeneID" id="36496313"/>
<keyword evidence="1" id="KW-0687">Ribonucleoprotein</keyword>
<reference evidence="1" key="1">
    <citation type="submission" date="2017-12" db="EMBL/GenBank/DDBJ databases">
        <title>Comparative mitochondrial genomics of cryptophyte algae: gene shuffling and dynamic mobile genetic elements.</title>
        <authorList>
            <person name="Kim J.I."/>
            <person name="Yoon H.S."/>
            <person name="Yi G."/>
            <person name="Shin W."/>
            <person name="Archibald J.M."/>
        </authorList>
    </citation>
    <scope>NUCLEOTIDE SEQUENCE</scope>
    <source>
        <strain evidence="1">FBCC300012D</strain>
    </source>
</reference>
<proteinExistence type="predicted"/>
<organism evidence="1">
    <name type="scientific">Cryptomonas curvata</name>
    <dbReference type="NCBI Taxonomy" id="233186"/>
    <lineage>
        <taxon>Eukaryota</taxon>
        <taxon>Cryptophyceae</taxon>
        <taxon>Cryptomonadales</taxon>
        <taxon>Cryptomonadaceae</taxon>
        <taxon>Cryptomonas</taxon>
    </lineage>
</organism>
<dbReference type="AlphaFoldDB" id="A0A2P1G8J4"/>
<gene>
    <name evidence="1" type="primary">rpl31</name>
    <name evidence="1" type="ORF">CplaMt_p028</name>
</gene>
<dbReference type="RefSeq" id="YP_009476753.1">
    <property type="nucleotide sequence ID" value="NC_037454.1"/>
</dbReference>
<name>A0A2P1G8J4_9CRYP</name>
<dbReference type="EMBL" id="MG680942">
    <property type="protein sequence ID" value="AVM81246.1"/>
    <property type="molecule type" value="Genomic_DNA"/>
</dbReference>
<sequence>MNESKHLKKKKTLIQFSDGSSCHMFFYTYKKESLVESDIKSNLFWKHRVNTLELESRKSNLLYYYNKLFIKTK</sequence>
<keyword evidence="1" id="KW-0496">Mitochondrion</keyword>
<dbReference type="GO" id="GO:0005840">
    <property type="term" value="C:ribosome"/>
    <property type="evidence" value="ECO:0007669"/>
    <property type="project" value="UniProtKB-KW"/>
</dbReference>
<protein>
    <submittedName>
        <fullName evidence="1">Ribosomal protein L31</fullName>
    </submittedName>
</protein>
<accession>A0A2P1G8J4</accession>
<keyword evidence="1" id="KW-0689">Ribosomal protein</keyword>
<evidence type="ECO:0000313" key="1">
    <source>
        <dbReference type="EMBL" id="AVM81246.1"/>
    </source>
</evidence>